<feature type="coiled-coil region" evidence="1">
    <location>
        <begin position="42"/>
        <end position="73"/>
    </location>
</feature>
<evidence type="ECO:0000313" key="4">
    <source>
        <dbReference type="Proteomes" id="UP000039865"/>
    </source>
</evidence>
<dbReference type="OMA" id="IANQDET"/>
<feature type="coiled-coil region" evidence="1">
    <location>
        <begin position="500"/>
        <end position="548"/>
    </location>
</feature>
<accession>A0A078APP2</accession>
<feature type="coiled-coil region" evidence="1">
    <location>
        <begin position="577"/>
        <end position="604"/>
    </location>
</feature>
<dbReference type="InParanoid" id="A0A078APP2"/>
<organism evidence="3 4">
    <name type="scientific">Stylonychia lemnae</name>
    <name type="common">Ciliate</name>
    <dbReference type="NCBI Taxonomy" id="5949"/>
    <lineage>
        <taxon>Eukaryota</taxon>
        <taxon>Sar</taxon>
        <taxon>Alveolata</taxon>
        <taxon>Ciliophora</taxon>
        <taxon>Intramacronucleata</taxon>
        <taxon>Spirotrichea</taxon>
        <taxon>Stichotrichia</taxon>
        <taxon>Sporadotrichida</taxon>
        <taxon>Oxytrichidae</taxon>
        <taxon>Stylonychinae</taxon>
        <taxon>Stylonychia</taxon>
    </lineage>
</organism>
<keyword evidence="4" id="KW-1185">Reference proteome</keyword>
<evidence type="ECO:0000256" key="2">
    <source>
        <dbReference type="SAM" id="MobiDB-lite"/>
    </source>
</evidence>
<dbReference type="AlphaFoldDB" id="A0A078APP2"/>
<reference evidence="3 4" key="1">
    <citation type="submission" date="2014-06" db="EMBL/GenBank/DDBJ databases">
        <authorList>
            <person name="Swart Estienne"/>
        </authorList>
    </citation>
    <scope>NUCLEOTIDE SEQUENCE [LARGE SCALE GENOMIC DNA]</scope>
    <source>
        <strain evidence="3 4">130c</strain>
    </source>
</reference>
<evidence type="ECO:0000256" key="1">
    <source>
        <dbReference type="SAM" id="Coils"/>
    </source>
</evidence>
<feature type="compositionally biased region" description="Polar residues" evidence="2">
    <location>
        <begin position="251"/>
        <end position="265"/>
    </location>
</feature>
<protein>
    <submittedName>
        <fullName evidence="3">Uncharacterized protein</fullName>
    </submittedName>
</protein>
<dbReference type="Proteomes" id="UP000039865">
    <property type="component" value="Unassembled WGS sequence"/>
</dbReference>
<dbReference type="EMBL" id="CCKQ01012322">
    <property type="protein sequence ID" value="CDW83931.1"/>
    <property type="molecule type" value="Genomic_DNA"/>
</dbReference>
<proteinExistence type="predicted"/>
<sequence>MIQQNPGSSIDSKITELEKQVALLKNSQVTGQSFMKLKDSMIKMKDNQIQKQKEQIDEMKRQLEEKAIDSKKNSASNQESVEILKAKVHSLNYLLAQSDQTITMLKTNYLNLEKQNIEKLEECQGLTKQIEESKNSNTILQELIRQQEEQASQQIALLRKQREDLVEERNQKEKNLQLCIDKLEQENQIKQKSVEDKLQQLLNENQEKNQIQLAQINEKNLQIDQHQEEIKKLNKDLVDQEQRYHQDRSKLSAQNISQQEQKPQSMSRYLEQQMQAIQNHSLAVKKHQEKEIELTLRICALQEENSKLRKAAEQLYELDEAHNKIQILEEQLNEALSVNKYITGYYQQQKVECQQQKNLIQQQELQLTLLKDQYIKLQEDVPKIQNDQQLKTLFNQIHLRSSILIKKYIQSSQTQIDQHILIKNLNEIQDEMLKERQNLDKIMKSFTKLLHSNDNSKNFEKLFLYIEEQIQKHQEVRLIQKEAFEEIKLSIKRPYENPIIDSLKSQIDLQSEQIDILKQQTEDQFLELEKFKARSSKLEKDLDKKRHLLLDLRSALIIQIKDSDKVISENSLHKQEVKNQKLVNEALKQKLKELQEQHNYLVEYFGKLNVVGNEYQKANIDQNMTKMINSLSLQIKEFQVKESQYQEKIFQLEQHMNIFKEDYSVLKSQLLNQAFEKHKDEIMVEIKPKEQEEKEAQTQFEVDTALYDFLANEYSDINSIFSQYQTQIEALMELFEGIANQDETIQQFKVKEQEYQDKQKQIDEQLVFLRDVTEKQKQKIETQHQFILSQKEKMKNQQLQQPPSIATQIQQAQQQAQPVQSRIVMTQQQSQEQAKLLKQIEDIQKEKEVINHKLHETENSISRIRQDASAQMKLLSTKNQELKREIDKLQEVIKNNGQTVENQTVMSANQVVGKLHNSLQKARNIIIHLNGSDELMEDIQSNQQ</sequence>
<evidence type="ECO:0000313" key="3">
    <source>
        <dbReference type="EMBL" id="CDW83931.1"/>
    </source>
</evidence>
<feature type="region of interest" description="Disordered" evidence="2">
    <location>
        <begin position="242"/>
        <end position="265"/>
    </location>
</feature>
<feature type="coiled-coil region" evidence="1">
    <location>
        <begin position="826"/>
        <end position="899"/>
    </location>
</feature>
<name>A0A078APP2_STYLE</name>
<keyword evidence="1" id="KW-0175">Coiled coil</keyword>
<gene>
    <name evidence="3" type="primary">Contig4404.g4708</name>
    <name evidence="3" type="ORF">STYLEM_12985</name>
</gene>